<accession>A0A834N250</accession>
<sequence>MIQWLKNWLRFSWRPVAVTKHRKKLKLLLTNYGFYSSDLLLPFGRVLLEIWSFALRMTQLINTILGTNDFLCILILRDLSNLYNSHWFFFQMSQKNTTHHFPQCSPFFTSASNGIGEREIILTEHLVEIQAYPQKQIIDPSLSKKLYLKNGTFYESTTDIITFKQDELSDRFSTLDDIHLRQPTVKNNETNDTNIVDLAGSEESYFFQDSDNFGQKSRSVPLSNVKYDMSVSHRRLKEINDQSGSSDILQRIFTMPFRDVNEMDKKKSKIKDVVKNNISIGNIIRIRNNGESTIGSGINERTSEQGELNDEERIFDRIDHIDATIKSEKNDFIKESDSLSMVSSPFERLSGPIIVPDFPQLKASNSLLISEKTPNKSDNPEIQDVIGSTLVLNPLRVGVALVNAKENTLIDDDSENNQSIKCVVSSSTAQTEVNTLDGGNATSNNESTKSCSNININYEFSKQSESPIFDEDLTKKKKADDTVEIQKSIEIYHNAPVQEIHYPVELSPPISRHVDNIFQKAKVNNAINLDNIQKEFRIRGEHRSADLDVQPGNSNFYISNFDDNIEEKISRTRQSIGFQEKPNNLIVGNSDSVAKKNINFPYISMGLYLSSDKRVEANPFPAQQSTSSSGNNIGIPILLLPGQSQDAISYEQYTDAGNIFNRISTTASGGNKHQTLNSFKSDKEGSDHHYVVNMNEERSDPSQYHLFQKIIQNNPLPVIETRYVLPVSSPYSVIAKKSFEKPTYGLHSTELGNVDNKVFYSIEKIMDKQASLPQQLAQIPNDKQTIEKQTRLPNPYAFYVEKTEEKKVPQVIHRFIMQPYPIHIKFPSLSTEKLISDHSEKKVVKHNRKSYPIEVGKNSENIKVHSEEIDKLVQPSQVHRSLQKFYAEVSSIPFHRNYINSSSIHENARKKPSFYFGESTTGYNNKNGHYNYLEQSSNSVPPKEIASIGNLRSYRRRGRIFEKDRTPKNKYMDSRQTSSSSLRMQLKSSPSFLVETQQSVVPGIMRNARQSEGYPLGDIGNFKQSKVEYGFKPPMIPSTQYDEQTASKVDK</sequence>
<gene>
    <name evidence="2" type="ORF">HZH66_008868</name>
</gene>
<dbReference type="Proteomes" id="UP000614350">
    <property type="component" value="Unassembled WGS sequence"/>
</dbReference>
<name>A0A834N250_VESVU</name>
<organism evidence="2 3">
    <name type="scientific">Vespula vulgaris</name>
    <name type="common">Yellow jacket</name>
    <name type="synonym">Wasp</name>
    <dbReference type="NCBI Taxonomy" id="7454"/>
    <lineage>
        <taxon>Eukaryota</taxon>
        <taxon>Metazoa</taxon>
        <taxon>Ecdysozoa</taxon>
        <taxon>Arthropoda</taxon>
        <taxon>Hexapoda</taxon>
        <taxon>Insecta</taxon>
        <taxon>Pterygota</taxon>
        <taxon>Neoptera</taxon>
        <taxon>Endopterygota</taxon>
        <taxon>Hymenoptera</taxon>
        <taxon>Apocrita</taxon>
        <taxon>Aculeata</taxon>
        <taxon>Vespoidea</taxon>
        <taxon>Vespidae</taxon>
        <taxon>Vespinae</taxon>
        <taxon>Vespula</taxon>
    </lineage>
</organism>
<reference evidence="2" key="1">
    <citation type="journal article" date="2020" name="G3 (Bethesda)">
        <title>High-Quality Assemblies for Three Invasive Social Wasps from the &lt;i&gt;Vespula&lt;/i&gt; Genus.</title>
        <authorList>
            <person name="Harrop T.W.R."/>
            <person name="Guhlin J."/>
            <person name="McLaughlin G.M."/>
            <person name="Permina E."/>
            <person name="Stockwell P."/>
            <person name="Gilligan J."/>
            <person name="Le Lec M.F."/>
            <person name="Gruber M.A.M."/>
            <person name="Quinn O."/>
            <person name="Lovegrove M."/>
            <person name="Duncan E.J."/>
            <person name="Remnant E.J."/>
            <person name="Van Eeckhoven J."/>
            <person name="Graham B."/>
            <person name="Knapp R.A."/>
            <person name="Langford K.W."/>
            <person name="Kronenberg Z."/>
            <person name="Press M.O."/>
            <person name="Eacker S.M."/>
            <person name="Wilson-Rankin E.E."/>
            <person name="Purcell J."/>
            <person name="Lester P.J."/>
            <person name="Dearden P.K."/>
        </authorList>
    </citation>
    <scope>NUCLEOTIDE SEQUENCE</scope>
    <source>
        <strain evidence="2">Marl-1</strain>
    </source>
</reference>
<protein>
    <submittedName>
        <fullName evidence="2">Uncharacterized protein</fullName>
    </submittedName>
</protein>
<feature type="region of interest" description="Disordered" evidence="1">
    <location>
        <begin position="1030"/>
        <end position="1051"/>
    </location>
</feature>
<comment type="caution">
    <text evidence="2">The sequence shown here is derived from an EMBL/GenBank/DDBJ whole genome shotgun (WGS) entry which is preliminary data.</text>
</comment>
<dbReference type="AlphaFoldDB" id="A0A834N250"/>
<evidence type="ECO:0000313" key="2">
    <source>
        <dbReference type="EMBL" id="KAF7393035.1"/>
    </source>
</evidence>
<proteinExistence type="predicted"/>
<keyword evidence="3" id="KW-1185">Reference proteome</keyword>
<evidence type="ECO:0000313" key="3">
    <source>
        <dbReference type="Proteomes" id="UP000614350"/>
    </source>
</evidence>
<feature type="compositionally biased region" description="Polar residues" evidence="1">
    <location>
        <begin position="1037"/>
        <end position="1051"/>
    </location>
</feature>
<evidence type="ECO:0000256" key="1">
    <source>
        <dbReference type="SAM" id="MobiDB-lite"/>
    </source>
</evidence>
<dbReference type="EMBL" id="JACSEA010000009">
    <property type="protein sequence ID" value="KAF7393035.1"/>
    <property type="molecule type" value="Genomic_DNA"/>
</dbReference>